<evidence type="ECO:0000256" key="6">
    <source>
        <dbReference type="ARBA" id="ARBA00022989"/>
    </source>
</evidence>
<accession>A0A8J7FM94</accession>
<keyword evidence="7 8" id="KW-0472">Membrane</keyword>
<comment type="similarity">
    <text evidence="2 8">Belongs to the CorA metal ion transporter (MIT) (TC 1.A.35) family.</text>
</comment>
<dbReference type="Gene3D" id="1.20.58.340">
    <property type="entry name" value="Magnesium transport protein CorA, transmembrane region"/>
    <property type="match status" value="2"/>
</dbReference>
<dbReference type="GO" id="GO:0005886">
    <property type="term" value="C:plasma membrane"/>
    <property type="evidence" value="ECO:0007669"/>
    <property type="project" value="UniProtKB-SubCell"/>
</dbReference>
<evidence type="ECO:0000256" key="3">
    <source>
        <dbReference type="ARBA" id="ARBA00022448"/>
    </source>
</evidence>
<dbReference type="RefSeq" id="WP_194115540.1">
    <property type="nucleotide sequence ID" value="NZ_JADFUA010000003.1"/>
</dbReference>
<dbReference type="FunFam" id="1.20.58.340:FF:000012">
    <property type="entry name" value="Magnesium transport protein CorA"/>
    <property type="match status" value="1"/>
</dbReference>
<proteinExistence type="inferred from homology"/>
<dbReference type="AlphaFoldDB" id="A0A8J7FM94"/>
<protein>
    <recommendedName>
        <fullName evidence="8">Magnesium transport protein CorA</fullName>
    </recommendedName>
</protein>
<dbReference type="PANTHER" id="PTHR46494">
    <property type="entry name" value="CORA FAMILY METAL ION TRANSPORTER (EUROFUNG)"/>
    <property type="match status" value="1"/>
</dbReference>
<evidence type="ECO:0000256" key="2">
    <source>
        <dbReference type="ARBA" id="ARBA00009765"/>
    </source>
</evidence>
<evidence type="ECO:0000256" key="5">
    <source>
        <dbReference type="ARBA" id="ARBA00022692"/>
    </source>
</evidence>
<dbReference type="SUPFAM" id="SSF144083">
    <property type="entry name" value="Magnesium transport protein CorA, transmembrane region"/>
    <property type="match status" value="1"/>
</dbReference>
<dbReference type="InterPro" id="IPR045863">
    <property type="entry name" value="CorA_TM1_TM2"/>
</dbReference>
<gene>
    <name evidence="8 9" type="primary">corA</name>
    <name evidence="9" type="ORF">INR99_06625</name>
</gene>
<evidence type="ECO:0000313" key="9">
    <source>
        <dbReference type="EMBL" id="MBE9609016.1"/>
    </source>
</evidence>
<dbReference type="NCBIfam" id="TIGR00383">
    <property type="entry name" value="corA"/>
    <property type="match status" value="1"/>
</dbReference>
<comment type="caution">
    <text evidence="9">The sequence shown here is derived from an EMBL/GenBank/DDBJ whole genome shotgun (WGS) entry which is preliminary data.</text>
</comment>
<dbReference type="InterPro" id="IPR002523">
    <property type="entry name" value="MgTranspt_CorA/ZnTranspt_ZntB"/>
</dbReference>
<dbReference type="SUPFAM" id="SSF143865">
    <property type="entry name" value="CorA soluble domain-like"/>
    <property type="match status" value="1"/>
</dbReference>
<dbReference type="Proteomes" id="UP000604481">
    <property type="component" value="Unassembled WGS sequence"/>
</dbReference>
<dbReference type="EMBL" id="JADFUA010000003">
    <property type="protein sequence ID" value="MBE9609016.1"/>
    <property type="molecule type" value="Genomic_DNA"/>
</dbReference>
<organism evidence="9 10">
    <name type="scientific">Chitinilyticum piscinae</name>
    <dbReference type="NCBI Taxonomy" id="2866724"/>
    <lineage>
        <taxon>Bacteria</taxon>
        <taxon>Pseudomonadati</taxon>
        <taxon>Pseudomonadota</taxon>
        <taxon>Betaproteobacteria</taxon>
        <taxon>Neisseriales</taxon>
        <taxon>Chitinibacteraceae</taxon>
        <taxon>Chitinilyticum</taxon>
    </lineage>
</organism>
<evidence type="ECO:0000256" key="8">
    <source>
        <dbReference type="RuleBase" id="RU362010"/>
    </source>
</evidence>
<keyword evidence="10" id="KW-1185">Reference proteome</keyword>
<dbReference type="Pfam" id="PF01544">
    <property type="entry name" value="CorA"/>
    <property type="match status" value="1"/>
</dbReference>
<keyword evidence="8" id="KW-0460">Magnesium</keyword>
<comment type="subcellular location">
    <subcellularLocation>
        <location evidence="1">Cell membrane</location>
        <topology evidence="1">Multi-pass membrane protein</topology>
    </subcellularLocation>
    <subcellularLocation>
        <location evidence="8">Membrane</location>
        <topology evidence="8">Multi-pass membrane protein</topology>
    </subcellularLocation>
</comment>
<evidence type="ECO:0000313" key="10">
    <source>
        <dbReference type="Proteomes" id="UP000604481"/>
    </source>
</evidence>
<dbReference type="CDD" id="cd12828">
    <property type="entry name" value="TmCorA-like_1"/>
    <property type="match status" value="1"/>
</dbReference>
<evidence type="ECO:0000256" key="7">
    <source>
        <dbReference type="ARBA" id="ARBA00023136"/>
    </source>
</evidence>
<evidence type="ECO:0000256" key="1">
    <source>
        <dbReference type="ARBA" id="ARBA00004651"/>
    </source>
</evidence>
<feature type="transmembrane region" description="Helical" evidence="8">
    <location>
        <begin position="328"/>
        <end position="348"/>
    </location>
</feature>
<keyword evidence="5 8" id="KW-0812">Transmembrane</keyword>
<comment type="function">
    <text evidence="8">Mediates influx of magnesium ions.</text>
</comment>
<dbReference type="PANTHER" id="PTHR46494:SF1">
    <property type="entry name" value="CORA FAMILY METAL ION TRANSPORTER (EUROFUNG)"/>
    <property type="match status" value="1"/>
</dbReference>
<dbReference type="InterPro" id="IPR004488">
    <property type="entry name" value="Mg/Co-transport_prot_CorA"/>
</dbReference>
<dbReference type="Gene3D" id="3.30.460.20">
    <property type="entry name" value="CorA soluble domain-like"/>
    <property type="match status" value="1"/>
</dbReference>
<feature type="transmembrane region" description="Helical" evidence="8">
    <location>
        <begin position="297"/>
        <end position="316"/>
    </location>
</feature>
<dbReference type="InterPro" id="IPR045861">
    <property type="entry name" value="CorA_cytoplasmic_dom"/>
</dbReference>
<name>A0A8J7FM94_9NEIS</name>
<keyword evidence="4 8" id="KW-1003">Cell membrane</keyword>
<keyword evidence="3 8" id="KW-0813">Transport</keyword>
<keyword evidence="6 8" id="KW-1133">Transmembrane helix</keyword>
<sequence length="354" mass="40881">MKKHLRADKAGAAPGTLLYVGQREAQPTLATLIEYGPEPGDFVETQFTAVEQGRVYQPKYPVLWLNLHGLENQALLQLVGERFRLHPLTLEDILNTQQRPKVEAYPHYLFITVRLHSLDENGNLEGEQVSIVLGRGFVLTFQEKPTGTFAGLREGLRRGESLVRRFGADYLVYSILDKLVDRDFTVLERLGDISDDLEDEMLESGTQPGQLRRLQQMRRSLQGMRRGLWPLRELINTLQRDEQDYFHDETQLYLRDVYDHSVQLIETVETLREALAGQQDTYHSLQGHKLNLQMRRLTVITIVFMPLTLITGIFGMNFEHMPGLKWQWGFGATMLAMALITTVLTLLFRNRRWM</sequence>
<reference evidence="9 10" key="1">
    <citation type="submission" date="2020-10" db="EMBL/GenBank/DDBJ databases">
        <title>The genome sequence of Chitinilyticum litopenaei 4Y14.</title>
        <authorList>
            <person name="Liu Y."/>
        </authorList>
    </citation>
    <scope>NUCLEOTIDE SEQUENCE [LARGE SCALE GENOMIC DNA]</scope>
    <source>
        <strain evidence="9 10">4Y14</strain>
    </source>
</reference>
<dbReference type="GO" id="GO:0015095">
    <property type="term" value="F:magnesium ion transmembrane transporter activity"/>
    <property type="evidence" value="ECO:0007669"/>
    <property type="project" value="UniProtKB-UniRule"/>
</dbReference>
<dbReference type="GO" id="GO:0050897">
    <property type="term" value="F:cobalt ion binding"/>
    <property type="evidence" value="ECO:0007669"/>
    <property type="project" value="TreeGrafter"/>
</dbReference>
<dbReference type="GO" id="GO:0000287">
    <property type="term" value="F:magnesium ion binding"/>
    <property type="evidence" value="ECO:0007669"/>
    <property type="project" value="TreeGrafter"/>
</dbReference>
<keyword evidence="8" id="KW-0406">Ion transport</keyword>
<evidence type="ECO:0000256" key="4">
    <source>
        <dbReference type="ARBA" id="ARBA00022475"/>
    </source>
</evidence>
<dbReference type="GO" id="GO:0015087">
    <property type="term" value="F:cobalt ion transmembrane transporter activity"/>
    <property type="evidence" value="ECO:0007669"/>
    <property type="project" value="UniProtKB-UniRule"/>
</dbReference>